<name>A0A923M999_9BURK</name>
<evidence type="ECO:0000313" key="1">
    <source>
        <dbReference type="EMBL" id="MBC5765253.1"/>
    </source>
</evidence>
<dbReference type="EMBL" id="JACORU010000004">
    <property type="protein sequence ID" value="MBC5765253.1"/>
    <property type="molecule type" value="Genomic_DNA"/>
</dbReference>
<gene>
    <name evidence="1" type="ORF">H8R02_12370</name>
</gene>
<keyword evidence="2" id="KW-1185">Reference proteome</keyword>
<evidence type="ECO:0000313" key="2">
    <source>
        <dbReference type="Proteomes" id="UP000596827"/>
    </source>
</evidence>
<comment type="caution">
    <text evidence="1">The sequence shown here is derived from an EMBL/GenBank/DDBJ whole genome shotgun (WGS) entry which is preliminary data.</text>
</comment>
<reference evidence="1" key="1">
    <citation type="submission" date="2020-08" db="EMBL/GenBank/DDBJ databases">
        <title>Ramlibacter sp. GTP1 16S ribosomal RNA gene genome sequencing and assembly.</title>
        <authorList>
            <person name="Kang M."/>
        </authorList>
    </citation>
    <scope>NUCLEOTIDE SEQUENCE</scope>
    <source>
        <strain evidence="1">GTP1</strain>
    </source>
</reference>
<sequence>MNAPKLMDPSTSVFIHIAAEVDARPAFLPSSTHKKHLARRCKLRCRELAELPGVLDTAVFDALFVAPSRSAFLEDSEGCVRVARYDLAILIECADDETAEQVMRDPAFAMLRHMLDANARFSHVVTATNARRIGPVDHTRPGFFLFSYLFADSVDSTVAAWKVAAGTLQAAAGLDNAVALRPRSRSQYTLISHSRWERLGDLLRWLLWPAGLRRRLLDTFAAHRVAAMPIVYRLA</sequence>
<accession>A0A923M999</accession>
<protein>
    <submittedName>
        <fullName evidence="1">Uncharacterized protein</fullName>
    </submittedName>
</protein>
<dbReference type="RefSeq" id="WP_187081733.1">
    <property type="nucleotide sequence ID" value="NZ_JACORU010000004.1"/>
</dbReference>
<proteinExistence type="predicted"/>
<dbReference type="Proteomes" id="UP000596827">
    <property type="component" value="Unassembled WGS sequence"/>
</dbReference>
<organism evidence="1 2">
    <name type="scientific">Ramlibacter albus</name>
    <dbReference type="NCBI Taxonomy" id="2079448"/>
    <lineage>
        <taxon>Bacteria</taxon>
        <taxon>Pseudomonadati</taxon>
        <taxon>Pseudomonadota</taxon>
        <taxon>Betaproteobacteria</taxon>
        <taxon>Burkholderiales</taxon>
        <taxon>Comamonadaceae</taxon>
        <taxon>Ramlibacter</taxon>
    </lineage>
</organism>
<dbReference type="AlphaFoldDB" id="A0A923M999"/>